<reference evidence="5" key="1">
    <citation type="submission" date="2011-03" db="EMBL/GenBank/DDBJ databases">
        <title>The genome sequence of Vavraia culicis strain floridensis.</title>
        <authorList>
            <consortium name="The Broad Institute Genome Sequencing Platform"/>
            <person name="Cuomo C."/>
            <person name="Becnel J."/>
            <person name="Sanscrainte N."/>
            <person name="Young S.K."/>
            <person name="Zeng Q."/>
            <person name="Gargeya S."/>
            <person name="Fitzgerald M."/>
            <person name="Haas B."/>
            <person name="Abouelleil A."/>
            <person name="Alvarado L."/>
            <person name="Arachchi H.M."/>
            <person name="Berlin A."/>
            <person name="Chapman S.B."/>
            <person name="Gearin G."/>
            <person name="Goldberg J."/>
            <person name="Griggs A."/>
            <person name="Gujja S."/>
            <person name="Hansen M."/>
            <person name="Heiman D."/>
            <person name="Howarth C."/>
            <person name="Larimer J."/>
            <person name="Lui A."/>
            <person name="MacDonald P.J.P."/>
            <person name="McCowen C."/>
            <person name="Montmayeur A."/>
            <person name="Murphy C."/>
            <person name="Neiman D."/>
            <person name="Pearson M."/>
            <person name="Priest M."/>
            <person name="Roberts A."/>
            <person name="Saif S."/>
            <person name="Shea T."/>
            <person name="Sisk P."/>
            <person name="Stolte C."/>
            <person name="Sykes S."/>
            <person name="Wortman J."/>
            <person name="Nusbaum C."/>
            <person name="Birren B."/>
        </authorList>
    </citation>
    <scope>NUCLEOTIDE SEQUENCE [LARGE SCALE GENOMIC DNA]</scope>
    <source>
        <strain evidence="5">floridensis</strain>
    </source>
</reference>
<keyword evidence="2" id="KW-1133">Transmembrane helix</keyword>
<gene>
    <name evidence="4" type="ORF">VCUG_00055</name>
</gene>
<keyword evidence="2" id="KW-0812">Transmembrane</keyword>
<dbReference type="PANTHER" id="PTHR43908">
    <property type="entry name" value="AT29763P-RELATED"/>
    <property type="match status" value="1"/>
</dbReference>
<dbReference type="FunCoup" id="L2GXQ2">
    <property type="interactions" value="44"/>
</dbReference>
<feature type="transmembrane region" description="Helical" evidence="2">
    <location>
        <begin position="175"/>
        <end position="192"/>
    </location>
</feature>
<evidence type="ECO:0000313" key="4">
    <source>
        <dbReference type="EMBL" id="ELA48446.1"/>
    </source>
</evidence>
<dbReference type="InterPro" id="IPR036869">
    <property type="entry name" value="J_dom_sf"/>
</dbReference>
<dbReference type="Proteomes" id="UP000011081">
    <property type="component" value="Unassembled WGS sequence"/>
</dbReference>
<keyword evidence="2" id="KW-0472">Membrane</keyword>
<dbReference type="Pfam" id="PF00226">
    <property type="entry name" value="DnaJ"/>
    <property type="match status" value="1"/>
</dbReference>
<organism evidence="4 5">
    <name type="scientific">Vavraia culicis (isolate floridensis)</name>
    <name type="common">Microsporidian parasite</name>
    <dbReference type="NCBI Taxonomy" id="948595"/>
    <lineage>
        <taxon>Eukaryota</taxon>
        <taxon>Fungi</taxon>
        <taxon>Fungi incertae sedis</taxon>
        <taxon>Microsporidia</taxon>
        <taxon>Pleistophoridae</taxon>
        <taxon>Vavraia</taxon>
    </lineage>
</organism>
<evidence type="ECO:0000259" key="3">
    <source>
        <dbReference type="PROSITE" id="PS50076"/>
    </source>
</evidence>
<dbReference type="AlphaFoldDB" id="L2GXQ2"/>
<evidence type="ECO:0000256" key="1">
    <source>
        <dbReference type="SAM" id="MobiDB-lite"/>
    </source>
</evidence>
<dbReference type="SUPFAM" id="SSF46565">
    <property type="entry name" value="Chaperone J-domain"/>
    <property type="match status" value="1"/>
</dbReference>
<feature type="domain" description="J" evidence="3">
    <location>
        <begin position="39"/>
        <end position="113"/>
    </location>
</feature>
<dbReference type="RefSeq" id="XP_008073076.1">
    <property type="nucleotide sequence ID" value="XM_008074885.1"/>
</dbReference>
<dbReference type="VEuPathDB" id="MicrosporidiaDB:VCUG_00055"/>
<protein>
    <recommendedName>
        <fullName evidence="3">J domain-containing protein</fullName>
    </recommendedName>
</protein>
<evidence type="ECO:0000256" key="2">
    <source>
        <dbReference type="SAM" id="Phobius"/>
    </source>
</evidence>
<dbReference type="CDD" id="cd06257">
    <property type="entry name" value="DnaJ"/>
    <property type="match status" value="1"/>
</dbReference>
<dbReference type="InterPro" id="IPR051100">
    <property type="entry name" value="DnaJ_subfamily_B/C"/>
</dbReference>
<dbReference type="STRING" id="948595.L2GXQ2"/>
<dbReference type="Gene3D" id="1.10.287.110">
    <property type="entry name" value="DnaJ domain"/>
    <property type="match status" value="1"/>
</dbReference>
<dbReference type="SMART" id="SM00271">
    <property type="entry name" value="DnaJ"/>
    <property type="match status" value="1"/>
</dbReference>
<dbReference type="EMBL" id="GL877404">
    <property type="protein sequence ID" value="ELA48446.1"/>
    <property type="molecule type" value="Genomic_DNA"/>
</dbReference>
<sequence>MTTGNSLGGFDAESQTTRRVPPDKSDIERKISQILRETDSYAILEIKRDATDDEIKKAFRKLSLLVHPDRCKLKNSEKAFKKMLNAKDYLLDRDARAQTRFRTHARYNTDMFNYTNRFYESGPGFYHFYYTYNDDNFFNVLNNHFERRAYNSAFYSDRSPRRAQAFRPVHYNPDAYKFVLFILLLFIVLLNWS</sequence>
<dbReference type="HOGENOM" id="CLU_1409723_0_0_1"/>
<accession>L2GXQ2</accession>
<feature type="region of interest" description="Disordered" evidence="1">
    <location>
        <begin position="1"/>
        <end position="25"/>
    </location>
</feature>
<dbReference type="OMA" id="HPDRCKL"/>
<dbReference type="InParanoid" id="L2GXQ2"/>
<proteinExistence type="predicted"/>
<name>L2GXQ2_VAVCU</name>
<dbReference type="InterPro" id="IPR001623">
    <property type="entry name" value="DnaJ_domain"/>
</dbReference>
<dbReference type="OrthoDB" id="10250354at2759"/>
<keyword evidence="5" id="KW-1185">Reference proteome</keyword>
<evidence type="ECO:0000313" key="5">
    <source>
        <dbReference type="Proteomes" id="UP000011081"/>
    </source>
</evidence>
<dbReference type="PRINTS" id="PR00625">
    <property type="entry name" value="JDOMAIN"/>
</dbReference>
<dbReference type="GeneID" id="19877947"/>
<dbReference type="PROSITE" id="PS50076">
    <property type="entry name" value="DNAJ_2"/>
    <property type="match status" value="1"/>
</dbReference>